<feature type="domain" description="Inhibitor of growth protein N-terminal histone-binding" evidence="1">
    <location>
        <begin position="6"/>
        <end position="102"/>
    </location>
</feature>
<organism evidence="2">
    <name type="scientific">Capra hircus</name>
    <name type="common">Goat</name>
    <dbReference type="NCBI Taxonomy" id="9925"/>
    <lineage>
        <taxon>Eukaryota</taxon>
        <taxon>Metazoa</taxon>
        <taxon>Chordata</taxon>
        <taxon>Craniata</taxon>
        <taxon>Vertebrata</taxon>
        <taxon>Euteleostomi</taxon>
        <taxon>Mammalia</taxon>
        <taxon>Eutheria</taxon>
        <taxon>Laurasiatheria</taxon>
        <taxon>Artiodactyla</taxon>
        <taxon>Ruminantia</taxon>
        <taxon>Pecora</taxon>
        <taxon>Bovidae</taxon>
        <taxon>Caprinae</taxon>
        <taxon>Capra</taxon>
    </lineage>
</organism>
<dbReference type="GO" id="GO:0006355">
    <property type="term" value="P:regulation of DNA-templated transcription"/>
    <property type="evidence" value="ECO:0007669"/>
    <property type="project" value="TreeGrafter"/>
</dbReference>
<proteinExistence type="predicted"/>
<evidence type="ECO:0000313" key="2">
    <source>
        <dbReference type="Ensembl" id="ENSCHIP00010003283.1"/>
    </source>
</evidence>
<dbReference type="GO" id="GO:0003682">
    <property type="term" value="F:chromatin binding"/>
    <property type="evidence" value="ECO:0007669"/>
    <property type="project" value="TreeGrafter"/>
</dbReference>
<dbReference type="PANTHER" id="PTHR10333">
    <property type="entry name" value="INHIBITOR OF GROWTH PROTEIN"/>
    <property type="match status" value="1"/>
</dbReference>
<accession>A0A8C2NDV3</accession>
<dbReference type="Gene3D" id="6.10.140.1740">
    <property type="match status" value="1"/>
</dbReference>
<reference evidence="2" key="1">
    <citation type="submission" date="2019-03" db="EMBL/GenBank/DDBJ databases">
        <title>Genome sequencing and reference-guided assembly of Black Bengal Goat (Capra hircus).</title>
        <authorList>
            <person name="Siddiki A.Z."/>
            <person name="Baten A."/>
            <person name="Billah M."/>
            <person name="Alam M.A.U."/>
            <person name="Shawrob K.S.M."/>
            <person name="Saha S."/>
            <person name="Chowdhury M."/>
            <person name="Rahman A.H."/>
            <person name="Stear M."/>
            <person name="Miah G."/>
            <person name="Das G.B."/>
            <person name="Hossain M.M."/>
            <person name="Kumkum M."/>
            <person name="Islam M.S."/>
            <person name="Mollah A.M."/>
            <person name="Ahsan A."/>
            <person name="Tusar F."/>
            <person name="Khan M.K.I."/>
        </authorList>
    </citation>
    <scope>NUCLEOTIDE SEQUENCE [LARGE SCALE GENOMIC DNA]</scope>
</reference>
<name>A0A8C2NDV3_CAPHI</name>
<dbReference type="GO" id="GO:2001235">
    <property type="term" value="P:positive regulation of apoptotic signaling pathway"/>
    <property type="evidence" value="ECO:0007669"/>
    <property type="project" value="TreeGrafter"/>
</dbReference>
<dbReference type="SMART" id="SM01408">
    <property type="entry name" value="ING"/>
    <property type="match status" value="1"/>
</dbReference>
<dbReference type="GO" id="GO:0005634">
    <property type="term" value="C:nucleus"/>
    <property type="evidence" value="ECO:0007669"/>
    <property type="project" value="TreeGrafter"/>
</dbReference>
<evidence type="ECO:0000259" key="1">
    <source>
        <dbReference type="SMART" id="SM01408"/>
    </source>
</evidence>
<dbReference type="AlphaFoldDB" id="A0A8C2NDV3"/>
<dbReference type="Pfam" id="PF12998">
    <property type="entry name" value="ING"/>
    <property type="match status" value="1"/>
</dbReference>
<dbReference type="Ensembl" id="ENSCHIT00010004556.1">
    <property type="protein sequence ID" value="ENSCHIP00010003283.1"/>
    <property type="gene ID" value="ENSCHIG00010002366.1"/>
</dbReference>
<dbReference type="InterPro" id="IPR028651">
    <property type="entry name" value="ING_fam"/>
</dbReference>
<dbReference type="PANTHER" id="PTHR10333:SF41">
    <property type="entry name" value="INHIBITOR OF GROWTH PROTEIN 5"/>
    <property type="match status" value="1"/>
</dbReference>
<protein>
    <recommendedName>
        <fullName evidence="1">Inhibitor of growth protein N-terminal histone-binding domain-containing protein</fullName>
    </recommendedName>
</protein>
<dbReference type="InterPro" id="IPR024610">
    <property type="entry name" value="ING_N_histone-binding"/>
</dbReference>
<sequence length="149" mass="16920">PGCVQCLEHNLPCELQRNFQLMRELDQRTEDKKAEIDILAAEYISTVKTLSSDQRVEHLQKIQSAYNKCKEYSDDKPRGLCDCPSMQVDKHIRRLDADLARFEADLKDKLEGSDFESAGGRGLKSKRSIKEGERCSFSFSPENICVCSG</sequence>
<reference evidence="2" key="2">
    <citation type="submission" date="2025-08" db="UniProtKB">
        <authorList>
            <consortium name="Ensembl"/>
        </authorList>
    </citation>
    <scope>IDENTIFICATION</scope>
</reference>